<keyword evidence="2" id="KW-0472">Membrane</keyword>
<evidence type="ECO:0000256" key="2">
    <source>
        <dbReference type="SAM" id="Phobius"/>
    </source>
</evidence>
<dbReference type="PANTHER" id="PTHR47518">
    <property type="entry name" value="SERPENTINE RECEPTOR CLASS EPSILON-13-RELATED"/>
    <property type="match status" value="1"/>
</dbReference>
<dbReference type="EMBL" id="KZ349397">
    <property type="protein sequence ID" value="PIO64991.1"/>
    <property type="molecule type" value="Genomic_DNA"/>
</dbReference>
<dbReference type="InterPro" id="IPR052854">
    <property type="entry name" value="Serpentine_rcpt_epsilon"/>
</dbReference>
<dbReference type="GO" id="GO:0016020">
    <property type="term" value="C:membrane"/>
    <property type="evidence" value="ECO:0007669"/>
    <property type="project" value="InterPro"/>
</dbReference>
<accession>A0A2G9U3Y9</accession>
<dbReference type="GO" id="GO:0007606">
    <property type="term" value="P:sensory perception of chemical stimulus"/>
    <property type="evidence" value="ECO:0007669"/>
    <property type="project" value="InterPro"/>
</dbReference>
<dbReference type="Proteomes" id="UP000230423">
    <property type="component" value="Unassembled WGS sequence"/>
</dbReference>
<keyword evidence="2" id="KW-1133">Transmembrane helix</keyword>
<gene>
    <name evidence="3" type="ORF">TELCIR_13359</name>
</gene>
<evidence type="ECO:0000313" key="3">
    <source>
        <dbReference type="EMBL" id="PIO64991.1"/>
    </source>
</evidence>
<organism evidence="3 4">
    <name type="scientific">Teladorsagia circumcincta</name>
    <name type="common">Brown stomach worm</name>
    <name type="synonym">Ostertagia circumcincta</name>
    <dbReference type="NCBI Taxonomy" id="45464"/>
    <lineage>
        <taxon>Eukaryota</taxon>
        <taxon>Metazoa</taxon>
        <taxon>Ecdysozoa</taxon>
        <taxon>Nematoda</taxon>
        <taxon>Chromadorea</taxon>
        <taxon>Rhabditida</taxon>
        <taxon>Rhabditina</taxon>
        <taxon>Rhabditomorpha</taxon>
        <taxon>Strongyloidea</taxon>
        <taxon>Trichostrongylidae</taxon>
        <taxon>Teladorsagia</taxon>
    </lineage>
</organism>
<sequence>MTKILLRTQYLTPMGHRGRKILKKSSDEDTLPLISATVAINALAIIINFINEQINLSYFKRATAQNGPNEYSLAERYQISENIKTSKGFKTALLSILGFNLVCIGAVVIDNFGVTTFVRNIANTALNYATLILSQNWQTDQSGGMCMDQYLDNCDNTLVLIGVTVAVNAVAVI</sequence>
<dbReference type="InterPro" id="IPR004151">
    <property type="entry name" value="7TM_GPCR_serpentine_rcpt_Sre"/>
</dbReference>
<comment type="similarity">
    <text evidence="1">Belongs to the nematode receptor-like protein sre family.</text>
</comment>
<evidence type="ECO:0000313" key="4">
    <source>
        <dbReference type="Proteomes" id="UP000230423"/>
    </source>
</evidence>
<keyword evidence="2" id="KW-0812">Transmembrane</keyword>
<dbReference type="Pfam" id="PF03125">
    <property type="entry name" value="Sre"/>
    <property type="match status" value="1"/>
</dbReference>
<dbReference type="PANTHER" id="PTHR47518:SF9">
    <property type="entry name" value="SERPENTINE RECEPTOR, CLASS T"/>
    <property type="match status" value="1"/>
</dbReference>
<feature type="transmembrane region" description="Helical" evidence="2">
    <location>
        <begin position="91"/>
        <end position="109"/>
    </location>
</feature>
<name>A0A2G9U3Y9_TELCI</name>
<feature type="non-terminal residue" evidence="3">
    <location>
        <position position="173"/>
    </location>
</feature>
<reference evidence="3 4" key="1">
    <citation type="submission" date="2015-09" db="EMBL/GenBank/DDBJ databases">
        <title>Draft genome of the parasitic nematode Teladorsagia circumcincta isolate WARC Sus (inbred).</title>
        <authorList>
            <person name="Mitreva M."/>
        </authorList>
    </citation>
    <scope>NUCLEOTIDE SEQUENCE [LARGE SCALE GENOMIC DNA]</scope>
    <source>
        <strain evidence="3 4">S</strain>
    </source>
</reference>
<feature type="transmembrane region" description="Helical" evidence="2">
    <location>
        <begin position="31"/>
        <end position="51"/>
    </location>
</feature>
<dbReference type="OrthoDB" id="5819751at2759"/>
<keyword evidence="4" id="KW-1185">Reference proteome</keyword>
<dbReference type="AlphaFoldDB" id="A0A2G9U3Y9"/>
<protein>
    <submittedName>
        <fullName evidence="3">Uncharacterized protein</fullName>
    </submittedName>
</protein>
<proteinExistence type="inferred from homology"/>
<evidence type="ECO:0000256" key="1">
    <source>
        <dbReference type="ARBA" id="ARBA00006803"/>
    </source>
</evidence>